<sequence length="694" mass="78268">MDKGKGVPDKWAVLIGIEYYEHPAQPTTTPRYGHLGNKIEYKTLRGCVNDVLAVEQYLVDTINVNPEHVIKLLAPEPGRKYLSQLPPGTYRRPTYDNIVDALKVPEGAKQGDFVYVHFSGHGARATTVFPELKDRSANDEDQVLVPSDITRGGKYIRDLEIGILLQAMTRGIPEVYKSDPQLDLPGNIDRIMHWGRQRPWMQAPQGFVVLAACEEYQKAHEIYLGDHSHGLLTHVLLSILRNGPVEVSSQAFYEGIRARVQDSNRNQTPYLIGDKDRFFFSDKLRSRVHALTVNRACVDRRKELIDRWVRLAGGKLHGVEELSEYAILPWSFDLGKRIEETDIIARVRVTEVMTGESIASFTQTDRVLWEKIVEGCPAVLQQLPIVKKSTVYFAITDDKVKEDFERDWHGHDGNRTWLHLNENGVKDTSFTVSIDKSGNFEIRERSGNFTQAIRNAVRPLPAAAPDNMRALIRRLEHLARFKMTKALANPGSRPGTSSALISIKVDAPAEGWELPSGQKVPPAEIKEWMAGAYELDEEKLFRVTIQNQSDRPLGCAVLNCGAELGVEHLFPPREPYYRLREGETKKTYFWMQVAPELRAPAKDGVAVVDTLKIFVCDPPRSLDALQLQGLGEMEDAVTRSGISERSHDLEDLLGDLGTSWLRHCIPTPGAQKADWETADVRIRIRPLLTENPFP</sequence>
<dbReference type="RefSeq" id="XP_009230115.1">
    <property type="nucleotide sequence ID" value="XM_009231851.1"/>
</dbReference>
<dbReference type="VEuPathDB" id="FungiDB:GGTG_13927"/>
<dbReference type="Gene3D" id="3.40.50.1460">
    <property type="match status" value="1"/>
</dbReference>
<dbReference type="eggNOG" id="KOG1546">
    <property type="taxonomic scope" value="Eukaryota"/>
</dbReference>
<reference evidence="5" key="1">
    <citation type="submission" date="2010-07" db="EMBL/GenBank/DDBJ databases">
        <title>The genome sequence of Gaeumannomyces graminis var. tritici strain R3-111a-1.</title>
        <authorList>
            <consortium name="The Broad Institute Genome Sequencing Platform"/>
            <person name="Ma L.-J."/>
            <person name="Dead R."/>
            <person name="Young S."/>
            <person name="Zeng Q."/>
            <person name="Koehrsen M."/>
            <person name="Alvarado L."/>
            <person name="Berlin A."/>
            <person name="Chapman S.B."/>
            <person name="Chen Z."/>
            <person name="Freedman E."/>
            <person name="Gellesch M."/>
            <person name="Goldberg J."/>
            <person name="Griggs A."/>
            <person name="Gujja S."/>
            <person name="Heilman E.R."/>
            <person name="Heiman D."/>
            <person name="Hepburn T."/>
            <person name="Howarth C."/>
            <person name="Jen D."/>
            <person name="Larson L."/>
            <person name="Mehta T."/>
            <person name="Neiman D."/>
            <person name="Pearson M."/>
            <person name="Roberts A."/>
            <person name="Saif S."/>
            <person name="Shea T."/>
            <person name="Shenoy N."/>
            <person name="Sisk P."/>
            <person name="Stolte C."/>
            <person name="Sykes S."/>
            <person name="Walk T."/>
            <person name="White J."/>
            <person name="Yandava C."/>
            <person name="Haas B."/>
            <person name="Nusbaum C."/>
            <person name="Birren B."/>
        </authorList>
    </citation>
    <scope>NUCLEOTIDE SEQUENCE [LARGE SCALE GENOMIC DNA]</scope>
    <source>
        <strain evidence="5">R3-111a-1</strain>
    </source>
</reference>
<name>J3PK77_GAET3</name>
<dbReference type="GO" id="GO:0004197">
    <property type="term" value="F:cysteine-type endopeptidase activity"/>
    <property type="evidence" value="ECO:0007669"/>
    <property type="project" value="InterPro"/>
</dbReference>
<proteinExistence type="inferred from homology"/>
<dbReference type="AlphaFoldDB" id="J3PK77"/>
<dbReference type="GO" id="GO:0005737">
    <property type="term" value="C:cytoplasm"/>
    <property type="evidence" value="ECO:0007669"/>
    <property type="project" value="TreeGrafter"/>
</dbReference>
<evidence type="ECO:0000313" key="3">
    <source>
        <dbReference type="EMBL" id="EJT68497.1"/>
    </source>
</evidence>
<evidence type="ECO:0000313" key="5">
    <source>
        <dbReference type="Proteomes" id="UP000006039"/>
    </source>
</evidence>
<dbReference type="OrthoDB" id="3223806at2759"/>
<dbReference type="Proteomes" id="UP000006039">
    <property type="component" value="Unassembled WGS sequence"/>
</dbReference>
<reference evidence="3" key="3">
    <citation type="submission" date="2010-09" db="EMBL/GenBank/DDBJ databases">
        <title>Annotation of Gaeumannomyces graminis var. tritici R3-111a-1.</title>
        <authorList>
            <consortium name="The Broad Institute Genome Sequencing Platform"/>
            <person name="Ma L.-J."/>
            <person name="Dead R."/>
            <person name="Young S.K."/>
            <person name="Zeng Q."/>
            <person name="Gargeya S."/>
            <person name="Fitzgerald M."/>
            <person name="Haas B."/>
            <person name="Abouelleil A."/>
            <person name="Alvarado L."/>
            <person name="Arachchi H.M."/>
            <person name="Berlin A."/>
            <person name="Brown A."/>
            <person name="Chapman S.B."/>
            <person name="Chen Z."/>
            <person name="Dunbar C."/>
            <person name="Freedman E."/>
            <person name="Gearin G."/>
            <person name="Gellesch M."/>
            <person name="Goldberg J."/>
            <person name="Griggs A."/>
            <person name="Gujja S."/>
            <person name="Heiman D."/>
            <person name="Howarth C."/>
            <person name="Larson L."/>
            <person name="Lui A."/>
            <person name="MacDonald P.J.P."/>
            <person name="Mehta T."/>
            <person name="Montmayeur A."/>
            <person name="Murphy C."/>
            <person name="Neiman D."/>
            <person name="Pearson M."/>
            <person name="Priest M."/>
            <person name="Roberts A."/>
            <person name="Saif S."/>
            <person name="Shea T."/>
            <person name="Shenoy N."/>
            <person name="Sisk P."/>
            <person name="Stolte C."/>
            <person name="Sykes S."/>
            <person name="Yandava C."/>
            <person name="Wortman J."/>
            <person name="Nusbaum C."/>
            <person name="Birren B."/>
        </authorList>
    </citation>
    <scope>NUCLEOTIDE SEQUENCE</scope>
    <source>
        <strain evidence="3">R3-111a-1</strain>
    </source>
</reference>
<protein>
    <recommendedName>
        <fullName evidence="2">Peptidase C14 caspase domain-containing protein</fullName>
    </recommendedName>
</protein>
<organism evidence="3">
    <name type="scientific">Gaeumannomyces tritici (strain R3-111a-1)</name>
    <name type="common">Wheat and barley take-all root rot fungus</name>
    <name type="synonym">Gaeumannomyces graminis var. tritici</name>
    <dbReference type="NCBI Taxonomy" id="644352"/>
    <lineage>
        <taxon>Eukaryota</taxon>
        <taxon>Fungi</taxon>
        <taxon>Dikarya</taxon>
        <taxon>Ascomycota</taxon>
        <taxon>Pezizomycotina</taxon>
        <taxon>Sordariomycetes</taxon>
        <taxon>Sordariomycetidae</taxon>
        <taxon>Magnaporthales</taxon>
        <taxon>Magnaporthaceae</taxon>
        <taxon>Gaeumannomyces</taxon>
    </lineage>
</organism>
<dbReference type="PANTHER" id="PTHR48104:SF30">
    <property type="entry name" value="METACASPASE-1"/>
    <property type="match status" value="1"/>
</dbReference>
<dbReference type="PANTHER" id="PTHR48104">
    <property type="entry name" value="METACASPASE-4"/>
    <property type="match status" value="1"/>
</dbReference>
<feature type="domain" description="Peptidase C14 caspase" evidence="2">
    <location>
        <begin position="10"/>
        <end position="271"/>
    </location>
</feature>
<evidence type="ECO:0000313" key="4">
    <source>
        <dbReference type="EnsemblFungi" id="EJT68497"/>
    </source>
</evidence>
<reference evidence="4" key="5">
    <citation type="submission" date="2018-04" db="UniProtKB">
        <authorList>
            <consortium name="EnsemblFungi"/>
        </authorList>
    </citation>
    <scope>IDENTIFICATION</scope>
    <source>
        <strain evidence="4">R3-111a-1</strain>
    </source>
</reference>
<dbReference type="GeneID" id="20354385"/>
<comment type="similarity">
    <text evidence="1">Belongs to the peptidase C14B family.</text>
</comment>
<dbReference type="HOGENOM" id="CLU_016732_1_0_1"/>
<dbReference type="Pfam" id="PF00656">
    <property type="entry name" value="Peptidase_C14"/>
    <property type="match status" value="1"/>
</dbReference>
<gene>
    <name evidence="4" type="primary">20354385</name>
    <name evidence="3" type="ORF">GGTG_13927</name>
</gene>
<keyword evidence="5" id="KW-1185">Reference proteome</keyword>
<dbReference type="InterPro" id="IPR011600">
    <property type="entry name" value="Pept_C14_caspase"/>
</dbReference>
<evidence type="ECO:0000256" key="1">
    <source>
        <dbReference type="ARBA" id="ARBA00009005"/>
    </source>
</evidence>
<accession>J3PK77</accession>
<reference evidence="3" key="2">
    <citation type="submission" date="2010-07" db="EMBL/GenBank/DDBJ databases">
        <authorList>
            <consortium name="The Broad Institute Genome Sequencing Platform"/>
            <consortium name="Broad Institute Genome Sequencing Center for Infectious Disease"/>
            <person name="Ma L.-J."/>
            <person name="Dead R."/>
            <person name="Young S."/>
            <person name="Zeng Q."/>
            <person name="Koehrsen M."/>
            <person name="Alvarado L."/>
            <person name="Berlin A."/>
            <person name="Chapman S.B."/>
            <person name="Chen Z."/>
            <person name="Freedman E."/>
            <person name="Gellesch M."/>
            <person name="Goldberg J."/>
            <person name="Griggs A."/>
            <person name="Gujja S."/>
            <person name="Heilman E.R."/>
            <person name="Heiman D."/>
            <person name="Hepburn T."/>
            <person name="Howarth C."/>
            <person name="Jen D."/>
            <person name="Larson L."/>
            <person name="Mehta T."/>
            <person name="Neiman D."/>
            <person name="Pearson M."/>
            <person name="Roberts A."/>
            <person name="Saif S."/>
            <person name="Shea T."/>
            <person name="Shenoy N."/>
            <person name="Sisk P."/>
            <person name="Stolte C."/>
            <person name="Sykes S."/>
            <person name="Walk T."/>
            <person name="White J."/>
            <person name="Yandava C."/>
            <person name="Haas B."/>
            <person name="Nusbaum C."/>
            <person name="Birren B."/>
        </authorList>
    </citation>
    <scope>NUCLEOTIDE SEQUENCE</scope>
    <source>
        <strain evidence="3">R3-111a-1</strain>
    </source>
</reference>
<evidence type="ECO:0000259" key="2">
    <source>
        <dbReference type="Pfam" id="PF00656"/>
    </source>
</evidence>
<dbReference type="InterPro" id="IPR050452">
    <property type="entry name" value="Metacaspase"/>
</dbReference>
<dbReference type="EMBL" id="GL385475">
    <property type="protein sequence ID" value="EJT68497.1"/>
    <property type="molecule type" value="Genomic_DNA"/>
</dbReference>
<dbReference type="GO" id="GO:0006508">
    <property type="term" value="P:proteolysis"/>
    <property type="evidence" value="ECO:0007669"/>
    <property type="project" value="InterPro"/>
</dbReference>
<dbReference type="EnsemblFungi" id="EJT68497">
    <property type="protein sequence ID" value="EJT68497"/>
    <property type="gene ID" value="GGTG_13927"/>
</dbReference>
<reference evidence="4" key="4">
    <citation type="journal article" date="2015" name="G3 (Bethesda)">
        <title>Genome sequences of three phytopathogenic species of the Magnaporthaceae family of fungi.</title>
        <authorList>
            <person name="Okagaki L.H."/>
            <person name="Nunes C.C."/>
            <person name="Sailsbery J."/>
            <person name="Clay B."/>
            <person name="Brown D."/>
            <person name="John T."/>
            <person name="Oh Y."/>
            <person name="Young N."/>
            <person name="Fitzgerald M."/>
            <person name="Haas B.J."/>
            <person name="Zeng Q."/>
            <person name="Young S."/>
            <person name="Adiconis X."/>
            <person name="Fan L."/>
            <person name="Levin J.Z."/>
            <person name="Mitchell T.K."/>
            <person name="Okubara P.A."/>
            <person name="Farman M.L."/>
            <person name="Kohn L.M."/>
            <person name="Birren B."/>
            <person name="Ma L.-J."/>
            <person name="Dean R.A."/>
        </authorList>
    </citation>
    <scope>NUCLEOTIDE SEQUENCE</scope>
    <source>
        <strain evidence="4">R3-111a-1</strain>
    </source>
</reference>